<dbReference type="PANTHER" id="PTHR46100:SF2">
    <property type="entry name" value="OS05G0453700 PROTEIN"/>
    <property type="match status" value="1"/>
</dbReference>
<sequence length="240" mass="26904">MTALRNALLQSLLTSQEHSSPLGITFYFFDGHSPDPSIFFIRNKTSYKSQRLQKKLETQKMAKDRTIGVAMDFSKSSKNALKWAIDNLVDKGDTLFIIRINPNSIDESHHQLWAKSGSPLIPLTEFREPEIMKQYHVETDMEVLDTLDTAARQKEVNIVTKLYWGDAREKLVAAVEDLKLDSLVMGSRGLALDYLLSASYMGACCCALTLMENRILLGSVSNYVITHAPCPVTIVKDSSV</sequence>
<organism evidence="2 3">
    <name type="scientific">Morella rubra</name>
    <name type="common">Chinese bayberry</name>
    <dbReference type="NCBI Taxonomy" id="262757"/>
    <lineage>
        <taxon>Eukaryota</taxon>
        <taxon>Viridiplantae</taxon>
        <taxon>Streptophyta</taxon>
        <taxon>Embryophyta</taxon>
        <taxon>Tracheophyta</taxon>
        <taxon>Spermatophyta</taxon>
        <taxon>Magnoliopsida</taxon>
        <taxon>eudicotyledons</taxon>
        <taxon>Gunneridae</taxon>
        <taxon>Pentapetalae</taxon>
        <taxon>rosids</taxon>
        <taxon>fabids</taxon>
        <taxon>Fagales</taxon>
        <taxon>Myricaceae</taxon>
        <taxon>Morella</taxon>
    </lineage>
</organism>
<dbReference type="SUPFAM" id="SSF52402">
    <property type="entry name" value="Adenine nucleotide alpha hydrolases-like"/>
    <property type="match status" value="1"/>
</dbReference>
<comment type="caution">
    <text evidence="2">The sequence shown here is derived from an EMBL/GenBank/DDBJ whole genome shotgun (WGS) entry which is preliminary data.</text>
</comment>
<dbReference type="Proteomes" id="UP000516437">
    <property type="component" value="Chromosome 2"/>
</dbReference>
<dbReference type="PANTHER" id="PTHR46100">
    <property type="entry name" value="IMP2'P"/>
    <property type="match status" value="1"/>
</dbReference>
<evidence type="ECO:0000313" key="2">
    <source>
        <dbReference type="EMBL" id="KAB1223337.1"/>
    </source>
</evidence>
<proteinExistence type="predicted"/>
<reference evidence="2 3" key="1">
    <citation type="journal article" date="2019" name="Plant Biotechnol. J.">
        <title>The red bayberry genome and genetic basis of sex determination.</title>
        <authorList>
            <person name="Jia H.M."/>
            <person name="Jia H.J."/>
            <person name="Cai Q.L."/>
            <person name="Wang Y."/>
            <person name="Zhao H.B."/>
            <person name="Yang W.F."/>
            <person name="Wang G.Y."/>
            <person name="Li Y.H."/>
            <person name="Zhan D.L."/>
            <person name="Shen Y.T."/>
            <person name="Niu Q.F."/>
            <person name="Chang L."/>
            <person name="Qiu J."/>
            <person name="Zhao L."/>
            <person name="Xie H.B."/>
            <person name="Fu W.Y."/>
            <person name="Jin J."/>
            <person name="Li X.W."/>
            <person name="Jiao Y."/>
            <person name="Zhou C.C."/>
            <person name="Tu T."/>
            <person name="Chai C.Y."/>
            <person name="Gao J.L."/>
            <person name="Fan L.J."/>
            <person name="van de Weg E."/>
            <person name="Wang J.Y."/>
            <person name="Gao Z.S."/>
        </authorList>
    </citation>
    <scope>NUCLEOTIDE SEQUENCE [LARGE SCALE GENOMIC DNA]</scope>
    <source>
        <tissue evidence="2">Leaves</tissue>
    </source>
</reference>
<dbReference type="EMBL" id="RXIC02000020">
    <property type="protein sequence ID" value="KAB1223337.1"/>
    <property type="molecule type" value="Genomic_DNA"/>
</dbReference>
<dbReference type="FunFam" id="3.40.50.620:FF:000206">
    <property type="entry name" value="Universal stress protein family protein"/>
    <property type="match status" value="1"/>
</dbReference>
<dbReference type="AlphaFoldDB" id="A0A6A1WHK9"/>
<protein>
    <recommendedName>
        <fullName evidence="1">UspA domain-containing protein</fullName>
    </recommendedName>
</protein>
<dbReference type="CDD" id="cd23659">
    <property type="entry name" value="USP_At3g01520-like"/>
    <property type="match status" value="1"/>
</dbReference>
<dbReference type="PRINTS" id="PR01438">
    <property type="entry name" value="UNVRSLSTRESS"/>
</dbReference>
<evidence type="ECO:0000313" key="3">
    <source>
        <dbReference type="Proteomes" id="UP000516437"/>
    </source>
</evidence>
<name>A0A6A1WHK9_9ROSI</name>
<dbReference type="InterPro" id="IPR006016">
    <property type="entry name" value="UspA"/>
</dbReference>
<dbReference type="InterPro" id="IPR006015">
    <property type="entry name" value="Universal_stress_UspA"/>
</dbReference>
<dbReference type="InterPro" id="IPR014729">
    <property type="entry name" value="Rossmann-like_a/b/a_fold"/>
</dbReference>
<dbReference type="OrthoDB" id="843225at2759"/>
<feature type="domain" description="UspA" evidence="1">
    <location>
        <begin position="65"/>
        <end position="236"/>
    </location>
</feature>
<keyword evidence="3" id="KW-1185">Reference proteome</keyword>
<gene>
    <name evidence="2" type="ORF">CJ030_MR2G028932</name>
</gene>
<dbReference type="Gene3D" id="3.40.50.620">
    <property type="entry name" value="HUPs"/>
    <property type="match status" value="1"/>
</dbReference>
<dbReference type="Pfam" id="PF00582">
    <property type="entry name" value="Usp"/>
    <property type="match status" value="1"/>
</dbReference>
<accession>A0A6A1WHK9</accession>
<evidence type="ECO:0000259" key="1">
    <source>
        <dbReference type="Pfam" id="PF00582"/>
    </source>
</evidence>